<reference evidence="2" key="1">
    <citation type="submission" date="2016-09" db="EMBL/GenBank/DDBJ databases">
        <authorList>
            <person name="Capua I."/>
            <person name="De Benedictis P."/>
            <person name="Joannis T."/>
            <person name="Lombin L.H."/>
            <person name="Cattoli G."/>
        </authorList>
    </citation>
    <scope>NUCLEOTIDE SEQUENCE</scope>
    <source>
        <strain evidence="2">B9</strain>
    </source>
</reference>
<protein>
    <submittedName>
        <fullName evidence="2">Uncharacterized protein</fullName>
    </submittedName>
</protein>
<gene>
    <name evidence="2" type="ORF">CNECB9_2420012</name>
</gene>
<name>A0A1K0J994_CUPNE</name>
<sequence>MRTDRLDGPPGACGDPGNGHARQVEPQHFAFTPGQQLRPIAAVRRTAAGPAPDQRASDFRYGSQPQICHPDRLHDLVDAVPGGHDIAAAVLDQLQHAGTVGDVGDRDHALPAQFGEPRAKACVAGRVAVLGVPKRVTQCHDITRALQQRLHQARFVAHQASQFDAGAGREPPAQQAPHDGLRVRDDHPDFFHGHLRLQRCHSCIQDEPCAWLSKSAKPEKSGDISEERNSARAAARQRLPASAPPGVLFSGGRGNAMRPGGPARKGGITPGSGAAQQAVCPGVLVELVVVGQAELLHGNALLRADGLAAAVGLARNLDNRDTGCTLPYHFQFAARQDRPVRRLIQAARSEDRTHRCRLVAQPAERGTHRRHQFLDRIGLVQDHGNADILDIANQRRIIQHGHHHDPGGGITAAQHLQHRQAVAKLAARHGVVGHDNVAIRVFKQLHQLGGICGTSDDLHAHFVRQDPAHPVKDDGVVICDDYLDHSIPLVFVVSAAAYRCAAEPCQHSMPVIFADLNIRSLPKNPN</sequence>
<dbReference type="EMBL" id="FMSH01000160">
    <property type="protein sequence ID" value="SCU75659.1"/>
    <property type="molecule type" value="Genomic_DNA"/>
</dbReference>
<evidence type="ECO:0000256" key="1">
    <source>
        <dbReference type="SAM" id="MobiDB-lite"/>
    </source>
</evidence>
<proteinExistence type="predicted"/>
<feature type="region of interest" description="Disordered" evidence="1">
    <location>
        <begin position="214"/>
        <end position="253"/>
    </location>
</feature>
<feature type="compositionally biased region" description="Basic and acidic residues" evidence="1">
    <location>
        <begin position="216"/>
        <end position="230"/>
    </location>
</feature>
<dbReference type="AlphaFoldDB" id="A0A1K0J994"/>
<organism evidence="2">
    <name type="scientific">Cupriavidus necator</name>
    <name type="common">Alcaligenes eutrophus</name>
    <name type="synonym">Ralstonia eutropha</name>
    <dbReference type="NCBI Taxonomy" id="106590"/>
    <lineage>
        <taxon>Bacteria</taxon>
        <taxon>Pseudomonadati</taxon>
        <taxon>Pseudomonadota</taxon>
        <taxon>Betaproteobacteria</taxon>
        <taxon>Burkholderiales</taxon>
        <taxon>Burkholderiaceae</taxon>
        <taxon>Cupriavidus</taxon>
    </lineage>
</organism>
<accession>A0A1K0J994</accession>
<feature type="region of interest" description="Disordered" evidence="1">
    <location>
        <begin position="1"/>
        <end position="23"/>
    </location>
</feature>
<evidence type="ECO:0000313" key="2">
    <source>
        <dbReference type="EMBL" id="SCU75659.1"/>
    </source>
</evidence>